<feature type="region of interest" description="Disordered" evidence="5">
    <location>
        <begin position="522"/>
        <end position="601"/>
    </location>
</feature>
<dbReference type="Proteomes" id="UP001516023">
    <property type="component" value="Unassembled WGS sequence"/>
</dbReference>
<dbReference type="EMBL" id="JABMIG020000022">
    <property type="protein sequence ID" value="KAL3802076.1"/>
    <property type="molecule type" value="Genomic_DNA"/>
</dbReference>
<feature type="transmembrane region" description="Helical" evidence="6">
    <location>
        <begin position="922"/>
        <end position="947"/>
    </location>
</feature>
<organism evidence="8 9">
    <name type="scientific">Cyclotella cryptica</name>
    <dbReference type="NCBI Taxonomy" id="29204"/>
    <lineage>
        <taxon>Eukaryota</taxon>
        <taxon>Sar</taxon>
        <taxon>Stramenopiles</taxon>
        <taxon>Ochrophyta</taxon>
        <taxon>Bacillariophyta</taxon>
        <taxon>Coscinodiscophyceae</taxon>
        <taxon>Thalassiosirophycidae</taxon>
        <taxon>Stephanodiscales</taxon>
        <taxon>Stephanodiscaceae</taxon>
        <taxon>Cyclotella</taxon>
    </lineage>
</organism>
<dbReference type="GO" id="GO:0012505">
    <property type="term" value="C:endomembrane system"/>
    <property type="evidence" value="ECO:0007669"/>
    <property type="project" value="UniProtKB-SubCell"/>
</dbReference>
<dbReference type="Gene3D" id="2.60.120.260">
    <property type="entry name" value="Galactose-binding domain-like"/>
    <property type="match status" value="1"/>
</dbReference>
<gene>
    <name evidence="8" type="ORF">HJC23_010832</name>
</gene>
<keyword evidence="3 6" id="KW-1133">Transmembrane helix</keyword>
<evidence type="ECO:0000256" key="4">
    <source>
        <dbReference type="ARBA" id="ARBA00023136"/>
    </source>
</evidence>
<feature type="compositionally biased region" description="Basic and acidic residues" evidence="5">
    <location>
        <begin position="735"/>
        <end position="745"/>
    </location>
</feature>
<sequence>MDPIDLTSVDIAVSKPSHATMNKDHEKETNHDVTESPANAENTAIDKDVPESVDVSIARGVDASEDDRSVDGEMLHETLKEAVASDSDFQSDSQSVSRESNDGNKLSLQNTSESSNVGDSDLSVDDVASELMGGLQQQKDDVETQNPVKEEASSQADNSSSSLVTDAPQSSQQSSEQLSQEEDTTTSDAISKNGTTNTTSSNAVAKYDTTNPTDGANETDISNNTQSPPSNNTTKDDDDDDEEPTQQILVDYASKVSGGQILEKSPSLKGTSNLLTADMDRYAIAPCQDKKYVVIGLSEDILVKIVKLANYERYSSHVKEFQVLSSQEYPVPSDQWTDLGTYTALSKSGEQTFELKDAAWARYLKFKFLSHYGVEHYCTVSQIKVHGSTMLQGFHEQWIESEKMEKGEDVGDGEAWSEDEEERIDQDEEVDAAAEGANWTQEGVEAESNAGPVVDRESIEESSDTAESHVSVEETNNTDQEKVSSGQIEECVKEGAADTKDKDENLEDGCNINIESGLAADADSHKTDSVIQHSSISQLPSEAATDLNGDTKQQVASGSASSSSQLVDDSNIVDDSKGAVSPADDSSNVSSPYEETSANNEKNSSIYAVADAVKAASDAIKSVKEAVQSADAVTEIKKMIRTTIAVIDEDHKTGLGLLEIANDTVDGSVIPPNVTETVDDQVSDLNVKEPDRMASGDNGSLTASNDKPSSEAALKDVRMNDAENTTTVLKYNHISGKENATKTDTRAASSNGAADDKSKSQSNTSTLKVEPSATHPRQRNNINAAAIDNISKLMSKYPSASCIKSLDFQTFKSKSLVTNVVPGSAVGGAKMEPIFQKITSEIKSVQTTQHQYEQFINAIKTCYEHVLADMATDVDTMQSKFNARLTVLEMMLLERSDVRPNRPSTFFGFPVPATFPISTISAFLPFPMIFDSSEGMFMCLAIVLFFIMMWRSKRKRNVADISAHDSDFDRLLSSSRTTTDTVTQVKIPTRKKCHFEDDISPLPIHEIKNGFDSSNLRNDISHDISCGESDCSTPSISLSEPIGTTAGFDGPPSLATKKGNHRNRFRIRRRTKSDGTRTP</sequence>
<feature type="compositionally biased region" description="Basic and acidic residues" evidence="5">
    <location>
        <begin position="21"/>
        <end position="34"/>
    </location>
</feature>
<dbReference type="InterPro" id="IPR045120">
    <property type="entry name" value="Suco/Slp1-like"/>
</dbReference>
<evidence type="ECO:0000256" key="2">
    <source>
        <dbReference type="ARBA" id="ARBA00022692"/>
    </source>
</evidence>
<feature type="region of interest" description="Disordered" evidence="5">
    <location>
        <begin position="1"/>
        <end position="243"/>
    </location>
</feature>
<comment type="caution">
    <text evidence="8">The sequence shown here is derived from an EMBL/GenBank/DDBJ whole genome shotgun (WGS) entry which is preliminary data.</text>
</comment>
<feature type="compositionally biased region" description="Acidic residues" evidence="5">
    <location>
        <begin position="410"/>
        <end position="432"/>
    </location>
</feature>
<feature type="compositionally biased region" description="Polar residues" evidence="5">
    <location>
        <begin position="529"/>
        <end position="540"/>
    </location>
</feature>
<accession>A0ABD3QSS9</accession>
<keyword evidence="4 6" id="KW-0472">Membrane</keyword>
<feature type="compositionally biased region" description="Basic and acidic residues" evidence="5">
    <location>
        <begin position="490"/>
        <end position="503"/>
    </location>
</feature>
<dbReference type="AlphaFoldDB" id="A0ABD3QSS9"/>
<name>A0ABD3QSS9_9STRA</name>
<feature type="compositionally biased region" description="Basic and acidic residues" evidence="5">
    <location>
        <begin position="66"/>
        <end position="80"/>
    </location>
</feature>
<feature type="compositionally biased region" description="Low complexity" evidence="5">
    <location>
        <begin position="82"/>
        <end position="97"/>
    </location>
</feature>
<feature type="compositionally biased region" description="Low complexity" evidence="5">
    <location>
        <begin position="554"/>
        <end position="570"/>
    </location>
</feature>
<feature type="domain" description="SUN" evidence="7">
    <location>
        <begin position="224"/>
        <end position="390"/>
    </location>
</feature>
<evidence type="ECO:0000256" key="3">
    <source>
        <dbReference type="ARBA" id="ARBA00022989"/>
    </source>
</evidence>
<dbReference type="InterPro" id="IPR012919">
    <property type="entry name" value="SUN_dom"/>
</dbReference>
<feature type="compositionally biased region" description="Polar residues" evidence="5">
    <location>
        <begin position="103"/>
        <end position="118"/>
    </location>
</feature>
<dbReference type="PANTHER" id="PTHR12953">
    <property type="entry name" value="MEMBRANE PROTEIN CH1 RELATED"/>
    <property type="match status" value="1"/>
</dbReference>
<feature type="compositionally biased region" description="Low complexity" evidence="5">
    <location>
        <begin position="169"/>
        <end position="178"/>
    </location>
</feature>
<keyword evidence="2 6" id="KW-0812">Transmembrane</keyword>
<dbReference type="Pfam" id="PF07738">
    <property type="entry name" value="Sad1_UNC"/>
    <property type="match status" value="1"/>
</dbReference>
<feature type="region of interest" description="Disordered" evidence="5">
    <location>
        <begin position="687"/>
        <end position="712"/>
    </location>
</feature>
<feature type="region of interest" description="Disordered" evidence="5">
    <location>
        <begin position="402"/>
        <end position="509"/>
    </location>
</feature>
<dbReference type="PROSITE" id="PS51469">
    <property type="entry name" value="SUN"/>
    <property type="match status" value="1"/>
</dbReference>
<keyword evidence="9" id="KW-1185">Reference proteome</keyword>
<evidence type="ECO:0000313" key="8">
    <source>
        <dbReference type="EMBL" id="KAL3802076.1"/>
    </source>
</evidence>
<evidence type="ECO:0000256" key="6">
    <source>
        <dbReference type="SAM" id="Phobius"/>
    </source>
</evidence>
<evidence type="ECO:0000313" key="9">
    <source>
        <dbReference type="Proteomes" id="UP001516023"/>
    </source>
</evidence>
<feature type="compositionally biased region" description="Polar residues" evidence="5">
    <location>
        <begin position="697"/>
        <end position="707"/>
    </location>
</feature>
<feature type="compositionally biased region" description="Low complexity" evidence="5">
    <location>
        <begin position="153"/>
        <end position="162"/>
    </location>
</feature>
<feature type="region of interest" description="Disordered" evidence="5">
    <location>
        <begin position="1040"/>
        <end position="1079"/>
    </location>
</feature>
<evidence type="ECO:0000256" key="5">
    <source>
        <dbReference type="SAM" id="MobiDB-lite"/>
    </source>
</evidence>
<feature type="compositionally biased region" description="Polar residues" evidence="5">
    <location>
        <begin position="208"/>
        <end position="221"/>
    </location>
</feature>
<protein>
    <recommendedName>
        <fullName evidence="7">SUN domain-containing protein</fullName>
    </recommendedName>
</protein>
<feature type="compositionally biased region" description="Polar residues" evidence="5">
    <location>
        <begin position="473"/>
        <end position="487"/>
    </location>
</feature>
<feature type="compositionally biased region" description="Polar residues" evidence="5">
    <location>
        <begin position="584"/>
        <end position="601"/>
    </location>
</feature>
<feature type="compositionally biased region" description="Low complexity" evidence="5">
    <location>
        <begin position="222"/>
        <end position="233"/>
    </location>
</feature>
<feature type="region of interest" description="Disordered" evidence="5">
    <location>
        <begin position="730"/>
        <end position="782"/>
    </location>
</feature>
<dbReference type="PANTHER" id="PTHR12953:SF0">
    <property type="entry name" value="SUN DOMAIN-CONTAINING OSSIFICATION FACTOR"/>
    <property type="match status" value="1"/>
</dbReference>
<evidence type="ECO:0000256" key="1">
    <source>
        <dbReference type="ARBA" id="ARBA00004308"/>
    </source>
</evidence>
<feature type="compositionally biased region" description="Basic and acidic residues" evidence="5">
    <location>
        <begin position="138"/>
        <end position="152"/>
    </location>
</feature>
<dbReference type="InterPro" id="IPR008979">
    <property type="entry name" value="Galactose-bd-like_sf"/>
</dbReference>
<dbReference type="SUPFAM" id="SSF49785">
    <property type="entry name" value="Galactose-binding domain-like"/>
    <property type="match status" value="1"/>
</dbReference>
<evidence type="ECO:0000259" key="7">
    <source>
        <dbReference type="PROSITE" id="PS51469"/>
    </source>
</evidence>
<proteinExistence type="predicted"/>
<comment type="subcellular location">
    <subcellularLocation>
        <location evidence="1">Endomembrane system</location>
    </subcellularLocation>
</comment>
<feature type="compositionally biased region" description="Basic residues" evidence="5">
    <location>
        <begin position="1058"/>
        <end position="1071"/>
    </location>
</feature>
<reference evidence="8 9" key="1">
    <citation type="journal article" date="2020" name="G3 (Bethesda)">
        <title>Improved Reference Genome for Cyclotella cryptica CCMP332, a Model for Cell Wall Morphogenesis, Salinity Adaptation, and Lipid Production in Diatoms (Bacillariophyta).</title>
        <authorList>
            <person name="Roberts W.R."/>
            <person name="Downey K.M."/>
            <person name="Ruck E.C."/>
            <person name="Traller J.C."/>
            <person name="Alverson A.J."/>
        </authorList>
    </citation>
    <scope>NUCLEOTIDE SEQUENCE [LARGE SCALE GENOMIC DNA]</scope>
    <source>
        <strain evidence="8 9">CCMP332</strain>
    </source>
</reference>